<dbReference type="AlphaFoldDB" id="A0A3N4HXI2"/>
<keyword evidence="4" id="KW-1185">Reference proteome</keyword>
<proteinExistence type="predicted"/>
<dbReference type="Proteomes" id="UP000275078">
    <property type="component" value="Unassembled WGS sequence"/>
</dbReference>
<sequence length="204" mass="22729">MGRTKSGVWVGACVWVKRLQALLCRCLSVDAADGRVARGRERKRVTKAMSESVGAFLEKGHCCIAFTLSKTSYQYEPPTKKSFRWRMGMGKWACNERERADVGAGQGVQGCSCFKATATNKKVPGPHCRCLFLGACLKEREESRDFKPPMPQIQQCGRNETNQREEQTKRGGEGEEGKYNLSKTRKGAKQCTLEAFHLASAKVQ</sequence>
<gene>
    <name evidence="3" type="ORF">BJ508DRAFT_312902</name>
</gene>
<feature type="region of interest" description="Disordered" evidence="1">
    <location>
        <begin position="147"/>
        <end position="186"/>
    </location>
</feature>
<name>A0A3N4HXI2_ASCIM</name>
<organism evidence="3 4">
    <name type="scientific">Ascobolus immersus RN42</name>
    <dbReference type="NCBI Taxonomy" id="1160509"/>
    <lineage>
        <taxon>Eukaryota</taxon>
        <taxon>Fungi</taxon>
        <taxon>Dikarya</taxon>
        <taxon>Ascomycota</taxon>
        <taxon>Pezizomycotina</taxon>
        <taxon>Pezizomycetes</taxon>
        <taxon>Pezizales</taxon>
        <taxon>Ascobolaceae</taxon>
        <taxon>Ascobolus</taxon>
    </lineage>
</organism>
<evidence type="ECO:0000313" key="3">
    <source>
        <dbReference type="EMBL" id="RPA74394.1"/>
    </source>
</evidence>
<reference evidence="3 4" key="1">
    <citation type="journal article" date="2018" name="Nat. Ecol. Evol.">
        <title>Pezizomycetes genomes reveal the molecular basis of ectomycorrhizal truffle lifestyle.</title>
        <authorList>
            <person name="Murat C."/>
            <person name="Payen T."/>
            <person name="Noel B."/>
            <person name="Kuo A."/>
            <person name="Morin E."/>
            <person name="Chen J."/>
            <person name="Kohler A."/>
            <person name="Krizsan K."/>
            <person name="Balestrini R."/>
            <person name="Da Silva C."/>
            <person name="Montanini B."/>
            <person name="Hainaut M."/>
            <person name="Levati E."/>
            <person name="Barry K.W."/>
            <person name="Belfiori B."/>
            <person name="Cichocki N."/>
            <person name="Clum A."/>
            <person name="Dockter R.B."/>
            <person name="Fauchery L."/>
            <person name="Guy J."/>
            <person name="Iotti M."/>
            <person name="Le Tacon F."/>
            <person name="Lindquist E.A."/>
            <person name="Lipzen A."/>
            <person name="Malagnac F."/>
            <person name="Mello A."/>
            <person name="Molinier V."/>
            <person name="Miyauchi S."/>
            <person name="Poulain J."/>
            <person name="Riccioni C."/>
            <person name="Rubini A."/>
            <person name="Sitrit Y."/>
            <person name="Splivallo R."/>
            <person name="Traeger S."/>
            <person name="Wang M."/>
            <person name="Zifcakova L."/>
            <person name="Wipf D."/>
            <person name="Zambonelli A."/>
            <person name="Paolocci F."/>
            <person name="Nowrousian M."/>
            <person name="Ottonello S."/>
            <person name="Baldrian P."/>
            <person name="Spatafora J.W."/>
            <person name="Henrissat B."/>
            <person name="Nagy L.G."/>
            <person name="Aury J.M."/>
            <person name="Wincker P."/>
            <person name="Grigoriev I.V."/>
            <person name="Bonfante P."/>
            <person name="Martin F.M."/>
        </authorList>
    </citation>
    <scope>NUCLEOTIDE SEQUENCE [LARGE SCALE GENOMIC DNA]</scope>
    <source>
        <strain evidence="3 4">RN42</strain>
    </source>
</reference>
<dbReference type="EMBL" id="ML119791">
    <property type="protein sequence ID" value="RPA74394.1"/>
    <property type="molecule type" value="Genomic_DNA"/>
</dbReference>
<evidence type="ECO:0000256" key="2">
    <source>
        <dbReference type="SAM" id="SignalP"/>
    </source>
</evidence>
<feature type="chain" id="PRO_5017932398" evidence="2">
    <location>
        <begin position="32"/>
        <end position="204"/>
    </location>
</feature>
<evidence type="ECO:0000313" key="4">
    <source>
        <dbReference type="Proteomes" id="UP000275078"/>
    </source>
</evidence>
<keyword evidence="2" id="KW-0732">Signal</keyword>
<accession>A0A3N4HXI2</accession>
<evidence type="ECO:0000256" key="1">
    <source>
        <dbReference type="SAM" id="MobiDB-lite"/>
    </source>
</evidence>
<feature type="signal peptide" evidence="2">
    <location>
        <begin position="1"/>
        <end position="31"/>
    </location>
</feature>
<protein>
    <submittedName>
        <fullName evidence="3">Uncharacterized protein</fullName>
    </submittedName>
</protein>
<feature type="compositionally biased region" description="Basic and acidic residues" evidence="1">
    <location>
        <begin position="161"/>
        <end position="178"/>
    </location>
</feature>